<proteinExistence type="predicted"/>
<dbReference type="EMBL" id="JAJSOW010000001">
    <property type="protein sequence ID" value="KAI9200898.1"/>
    <property type="molecule type" value="Genomic_DNA"/>
</dbReference>
<protein>
    <submittedName>
        <fullName evidence="1">Uncharacterized protein</fullName>
    </submittedName>
</protein>
<accession>A0AAD5JHX8</accession>
<dbReference type="AlphaFoldDB" id="A0AAD5JHX8"/>
<sequence>MQGLLQSIWGKSLLTMLEPRTQHLKVVRTEARARFKVTNRGIMGNTLTRAVFSIKIRIDLQGHMAIEVEDHMEEVVEKITRDPFVKFVAELTTAVNCYYRYDDTYNWSPLDQSKGNNNNSAYIATPETSQDQMRRVSTRVFSEEEGGEIGVGGQDLAEVDDSYRSHGSIEVGTDNRFHDNIEAEIDNQRIDTSDAVLEFATSIAEQGRHHMITRARDGI</sequence>
<evidence type="ECO:0000313" key="2">
    <source>
        <dbReference type="Proteomes" id="UP001064489"/>
    </source>
</evidence>
<reference evidence="1" key="1">
    <citation type="journal article" date="2022" name="Plant J.">
        <title>Strategies of tolerance reflected in two North American maple genomes.</title>
        <authorList>
            <person name="McEvoy S.L."/>
            <person name="Sezen U.U."/>
            <person name="Trouern-Trend A."/>
            <person name="McMahon S.M."/>
            <person name="Schaberg P.G."/>
            <person name="Yang J."/>
            <person name="Wegrzyn J.L."/>
            <person name="Swenson N.G."/>
        </authorList>
    </citation>
    <scope>NUCLEOTIDE SEQUENCE</scope>
    <source>
        <strain evidence="1">91603</strain>
    </source>
</reference>
<comment type="caution">
    <text evidence="1">The sequence shown here is derived from an EMBL/GenBank/DDBJ whole genome shotgun (WGS) entry which is preliminary data.</text>
</comment>
<organism evidence="1 2">
    <name type="scientific">Acer negundo</name>
    <name type="common">Box elder</name>
    <dbReference type="NCBI Taxonomy" id="4023"/>
    <lineage>
        <taxon>Eukaryota</taxon>
        <taxon>Viridiplantae</taxon>
        <taxon>Streptophyta</taxon>
        <taxon>Embryophyta</taxon>
        <taxon>Tracheophyta</taxon>
        <taxon>Spermatophyta</taxon>
        <taxon>Magnoliopsida</taxon>
        <taxon>eudicotyledons</taxon>
        <taxon>Gunneridae</taxon>
        <taxon>Pentapetalae</taxon>
        <taxon>rosids</taxon>
        <taxon>malvids</taxon>
        <taxon>Sapindales</taxon>
        <taxon>Sapindaceae</taxon>
        <taxon>Hippocastanoideae</taxon>
        <taxon>Acereae</taxon>
        <taxon>Acer</taxon>
    </lineage>
</organism>
<gene>
    <name evidence="1" type="ORF">LWI28_014800</name>
</gene>
<keyword evidence="2" id="KW-1185">Reference proteome</keyword>
<dbReference type="Proteomes" id="UP001064489">
    <property type="component" value="Chromosome 9"/>
</dbReference>
<name>A0AAD5JHX8_ACENE</name>
<reference evidence="1" key="2">
    <citation type="submission" date="2023-02" db="EMBL/GenBank/DDBJ databases">
        <authorList>
            <person name="Swenson N.G."/>
            <person name="Wegrzyn J.L."/>
            <person name="Mcevoy S.L."/>
        </authorList>
    </citation>
    <scope>NUCLEOTIDE SEQUENCE</scope>
    <source>
        <strain evidence="1">91603</strain>
        <tissue evidence="1">Leaf</tissue>
    </source>
</reference>
<evidence type="ECO:0000313" key="1">
    <source>
        <dbReference type="EMBL" id="KAI9200898.1"/>
    </source>
</evidence>